<name>A0A655ABD3_MYCTX</name>
<evidence type="ECO:0000313" key="1">
    <source>
        <dbReference type="EMBL" id="CKS35577.1"/>
    </source>
</evidence>
<dbReference type="Proteomes" id="UP000050164">
    <property type="component" value="Unassembled WGS sequence"/>
</dbReference>
<accession>A0A655ABD3</accession>
<dbReference type="EMBL" id="CNFT01000797">
    <property type="protein sequence ID" value="CKS35577.1"/>
    <property type="molecule type" value="Genomic_DNA"/>
</dbReference>
<evidence type="ECO:0000313" key="2">
    <source>
        <dbReference type="Proteomes" id="UP000050164"/>
    </source>
</evidence>
<protein>
    <submittedName>
        <fullName evidence="1">Uncharacterized protein</fullName>
    </submittedName>
</protein>
<reference evidence="1 2" key="1">
    <citation type="submission" date="2015-03" db="EMBL/GenBank/DDBJ databases">
        <authorList>
            <consortium name="Pathogen Informatics"/>
        </authorList>
    </citation>
    <scope>NUCLEOTIDE SEQUENCE [LARGE SCALE GENOMIC DNA]</scope>
    <source>
        <strain evidence="1 2">Bir 185</strain>
    </source>
</reference>
<proteinExistence type="predicted"/>
<gene>
    <name evidence="1" type="ORF">ERS027659_02985</name>
</gene>
<sequence>MAISASCSTVGFGMIAQSPYASTRSGRHIRKMLDTVDMPGTVLMISSAGRTVCAVV</sequence>
<organism evidence="1 2">
    <name type="scientific">Mycobacterium tuberculosis</name>
    <dbReference type="NCBI Taxonomy" id="1773"/>
    <lineage>
        <taxon>Bacteria</taxon>
        <taxon>Bacillati</taxon>
        <taxon>Actinomycetota</taxon>
        <taxon>Actinomycetes</taxon>
        <taxon>Mycobacteriales</taxon>
        <taxon>Mycobacteriaceae</taxon>
        <taxon>Mycobacterium</taxon>
        <taxon>Mycobacterium tuberculosis complex</taxon>
    </lineage>
</organism>
<dbReference type="AlphaFoldDB" id="A0A655ABD3"/>